<proteinExistence type="predicted"/>
<dbReference type="AlphaFoldDB" id="A0A1L2ZLY2"/>
<sequence length="119" mass="12944">MRLFTFIAGAVAGYVFGTRQGRESYESMKSKAKQMWEDPQTQQKIHELGEKVKDKAPEVSAAVSSAASKVTEQVKNKVGSQNSDSKDIPVEEDVISDPAKDDQVGSDWASEGGTPRPVQ</sequence>
<accession>A0A1L2ZLY2</accession>
<evidence type="ECO:0008006" key="4">
    <source>
        <dbReference type="Google" id="ProtNLM"/>
    </source>
</evidence>
<dbReference type="Gene3D" id="6.10.140.1430">
    <property type="match status" value="1"/>
</dbReference>
<feature type="region of interest" description="Disordered" evidence="1">
    <location>
        <begin position="54"/>
        <end position="119"/>
    </location>
</feature>
<reference evidence="2 3" key="1">
    <citation type="submission" date="2016-11" db="EMBL/GenBank/DDBJ databases">
        <title>Genome sequencing of Zhihengliuella aestuarii B18 antagonistic to Plasmodiophora brassicae.</title>
        <authorList>
            <person name="Luo Y."/>
        </authorList>
    </citation>
    <scope>NUCLEOTIDE SEQUENCE [LARGE SCALE GENOMIC DNA]</scope>
    <source>
        <strain evidence="2 3">B18</strain>
    </source>
</reference>
<dbReference type="OrthoDB" id="5125216at2"/>
<organism evidence="2 3">
    <name type="scientific">Neomicrococcus aestuarii</name>
    <dbReference type="NCBI Taxonomy" id="556325"/>
    <lineage>
        <taxon>Bacteria</taxon>
        <taxon>Bacillati</taxon>
        <taxon>Actinomycetota</taxon>
        <taxon>Actinomycetes</taxon>
        <taxon>Micrococcales</taxon>
        <taxon>Micrococcaceae</taxon>
        <taxon>Neomicrococcus</taxon>
    </lineage>
</organism>
<keyword evidence="3" id="KW-1185">Reference proteome</keyword>
<evidence type="ECO:0000256" key="1">
    <source>
        <dbReference type="SAM" id="MobiDB-lite"/>
    </source>
</evidence>
<dbReference type="RefSeq" id="WP_071893935.1">
    <property type="nucleotide sequence ID" value="NZ_CP018135.1"/>
</dbReference>
<gene>
    <name evidence="2" type="ORF">BHE16_04835</name>
</gene>
<feature type="compositionally biased region" description="Polar residues" evidence="1">
    <location>
        <begin position="70"/>
        <end position="83"/>
    </location>
</feature>
<dbReference type="KEGG" id="nae:BHE16_04835"/>
<feature type="compositionally biased region" description="Low complexity" evidence="1">
    <location>
        <begin position="59"/>
        <end position="68"/>
    </location>
</feature>
<dbReference type="EMBL" id="CP018135">
    <property type="protein sequence ID" value="APF40455.1"/>
    <property type="molecule type" value="Genomic_DNA"/>
</dbReference>
<evidence type="ECO:0000313" key="3">
    <source>
        <dbReference type="Proteomes" id="UP000183530"/>
    </source>
</evidence>
<protein>
    <recommendedName>
        <fullName evidence="4">YtxH domain-containing protein</fullName>
    </recommendedName>
</protein>
<name>A0A1L2ZLY2_9MICC</name>
<dbReference type="Proteomes" id="UP000183530">
    <property type="component" value="Chromosome"/>
</dbReference>
<dbReference type="STRING" id="556325.BHE16_04835"/>
<evidence type="ECO:0000313" key="2">
    <source>
        <dbReference type="EMBL" id="APF40455.1"/>
    </source>
</evidence>